<dbReference type="InterPro" id="IPR000086">
    <property type="entry name" value="NUDIX_hydrolase_dom"/>
</dbReference>
<dbReference type="Gene3D" id="3.90.79.10">
    <property type="entry name" value="Nucleoside Triphosphate Pyrophosphohydrolase"/>
    <property type="match status" value="1"/>
</dbReference>
<dbReference type="EMBL" id="PEXW01000064">
    <property type="protein sequence ID" value="PIS40531.1"/>
    <property type="molecule type" value="Genomic_DNA"/>
</dbReference>
<dbReference type="AlphaFoldDB" id="A0A2H0YPU8"/>
<dbReference type="InterPro" id="IPR015797">
    <property type="entry name" value="NUDIX_hydrolase-like_dom_sf"/>
</dbReference>
<comment type="caution">
    <text evidence="4">The sequence shown here is derived from an EMBL/GenBank/DDBJ whole genome shotgun (WGS) entry which is preliminary data.</text>
</comment>
<dbReference type="SUPFAM" id="SSF55811">
    <property type="entry name" value="Nudix"/>
    <property type="match status" value="1"/>
</dbReference>
<dbReference type="InterPro" id="IPR020084">
    <property type="entry name" value="NUDIX_hydrolase_CS"/>
</dbReference>
<dbReference type="PANTHER" id="PTHR43046:SF14">
    <property type="entry name" value="MUTT_NUDIX FAMILY PROTEIN"/>
    <property type="match status" value="1"/>
</dbReference>
<evidence type="ECO:0000256" key="2">
    <source>
        <dbReference type="ARBA" id="ARBA00022801"/>
    </source>
</evidence>
<proteinExistence type="predicted"/>
<comment type="cofactor">
    <cofactor evidence="1">
        <name>Mg(2+)</name>
        <dbReference type="ChEBI" id="CHEBI:18420"/>
    </cofactor>
</comment>
<reference evidence="5" key="1">
    <citation type="submission" date="2017-09" db="EMBL/GenBank/DDBJ databases">
        <title>Depth-based differentiation of microbial function through sediment-hosted aquifers and enrichment of novel symbionts in the deep terrestrial subsurface.</title>
        <authorList>
            <person name="Probst A.J."/>
            <person name="Ladd B."/>
            <person name="Jarett J.K."/>
            <person name="Geller-Mcgrath D.E."/>
            <person name="Sieber C.M.K."/>
            <person name="Emerson J.B."/>
            <person name="Anantharaman K."/>
            <person name="Thomas B.C."/>
            <person name="Malmstrom R."/>
            <person name="Stieglmeier M."/>
            <person name="Klingl A."/>
            <person name="Woyke T."/>
            <person name="Ryan C.M."/>
            <person name="Banfield J.F."/>
        </authorList>
    </citation>
    <scope>NUCLEOTIDE SEQUENCE [LARGE SCALE GENOMIC DNA]</scope>
</reference>
<protein>
    <recommendedName>
        <fullName evidence="3">Nudix hydrolase domain-containing protein</fullName>
    </recommendedName>
</protein>
<evidence type="ECO:0000313" key="4">
    <source>
        <dbReference type="EMBL" id="PIS40531.1"/>
    </source>
</evidence>
<keyword evidence="2" id="KW-0378">Hydrolase</keyword>
<dbReference type="Proteomes" id="UP000236845">
    <property type="component" value="Unassembled WGS sequence"/>
</dbReference>
<dbReference type="Pfam" id="PF00293">
    <property type="entry name" value="NUDIX"/>
    <property type="match status" value="1"/>
</dbReference>
<dbReference type="PROSITE" id="PS00893">
    <property type="entry name" value="NUDIX_BOX"/>
    <property type="match status" value="1"/>
</dbReference>
<evidence type="ECO:0000256" key="1">
    <source>
        <dbReference type="ARBA" id="ARBA00001946"/>
    </source>
</evidence>
<dbReference type="PROSITE" id="PS51462">
    <property type="entry name" value="NUDIX"/>
    <property type="match status" value="1"/>
</dbReference>
<accession>A0A2H0YPU8</accession>
<evidence type="ECO:0000259" key="3">
    <source>
        <dbReference type="PROSITE" id="PS51462"/>
    </source>
</evidence>
<dbReference type="GO" id="GO:0016787">
    <property type="term" value="F:hydrolase activity"/>
    <property type="evidence" value="ECO:0007669"/>
    <property type="project" value="UniProtKB-KW"/>
</dbReference>
<feature type="domain" description="Nudix hydrolase" evidence="3">
    <location>
        <begin position="45"/>
        <end position="172"/>
    </location>
</feature>
<dbReference type="PANTHER" id="PTHR43046">
    <property type="entry name" value="GDP-MANNOSE MANNOSYL HYDROLASE"/>
    <property type="match status" value="1"/>
</dbReference>
<organism evidence="4 5">
    <name type="scientific">Candidatus Kerfeldbacteria bacterium CG08_land_8_20_14_0_20_43_14</name>
    <dbReference type="NCBI Taxonomy" id="2014246"/>
    <lineage>
        <taxon>Bacteria</taxon>
        <taxon>Candidatus Kerfeldiibacteriota</taxon>
    </lineage>
</organism>
<evidence type="ECO:0000313" key="5">
    <source>
        <dbReference type="Proteomes" id="UP000236845"/>
    </source>
</evidence>
<name>A0A2H0YPU8_9BACT</name>
<gene>
    <name evidence="4" type="ORF">COT26_02870</name>
</gene>
<sequence>MKNFRNIVQSSFRFCPLCGARLKINKIHGQSELFCPKCNFVFWLNSKPTASGLLVKNKKVLLVKRGIQPHKGWWDVPGGFLDFHEKPEIGLVRELKEELNIKVSNPKFLGIYLGKYFSNPPQSTFNLYYVVTKWTGELRPADDVVKYKWCSINQLPKDIAFENNRLALKDLKKLLR</sequence>